<gene>
    <name evidence="2 5 6" type="ORF">Bm8904</name>
    <name evidence="3" type="ORF">BM_BM8904</name>
    <name evidence="2" type="ORF">BM_Bm8904</name>
</gene>
<evidence type="ECO:0000313" key="5">
    <source>
        <dbReference type="WBParaSite" id="Bm8904.1"/>
    </source>
</evidence>
<dbReference type="RefSeq" id="XP_001896028.2">
    <property type="nucleotide sequence ID" value="XM_001895993.2"/>
</dbReference>
<dbReference type="WBParaSite" id="Bm8904.1">
    <property type="protein sequence ID" value="Bm8904.1"/>
    <property type="gene ID" value="WBGene00229165"/>
</dbReference>
<dbReference type="Proteomes" id="UP000006672">
    <property type="component" value="Unassembled WGS sequence"/>
</dbReference>
<accession>A0A4E9FEY5</accession>
<dbReference type="OrthoDB" id="5849607at2759"/>
<dbReference type="OMA" id="WYKEEIS"/>
<dbReference type="AlphaFoldDB" id="A0A0K0JXF4"/>
<evidence type="ECO:0000313" key="2">
    <source>
        <dbReference type="EMBL" id="CRZ22966.1"/>
    </source>
</evidence>
<dbReference type="EMBL" id="LN856772">
    <property type="protein sequence ID" value="CRZ22966.1"/>
    <property type="molecule type" value="Genomic_DNA"/>
</dbReference>
<reference evidence="5" key="4">
    <citation type="submission" date="2019-12" db="UniProtKB">
        <authorList>
            <consortium name="WormBaseParasite"/>
        </authorList>
    </citation>
    <scope>IDENTIFICATION</scope>
</reference>
<organism evidence="2">
    <name type="scientific">Brugia malayi</name>
    <name type="common">Filarial nematode worm</name>
    <dbReference type="NCBI Taxonomy" id="6279"/>
    <lineage>
        <taxon>Eukaryota</taxon>
        <taxon>Metazoa</taxon>
        <taxon>Ecdysozoa</taxon>
        <taxon>Nematoda</taxon>
        <taxon>Chromadorea</taxon>
        <taxon>Rhabditida</taxon>
        <taxon>Spirurina</taxon>
        <taxon>Spiruromorpha</taxon>
        <taxon>Filarioidea</taxon>
        <taxon>Onchocercidae</taxon>
        <taxon>Brugia</taxon>
    </lineage>
</organism>
<dbReference type="EMBL" id="CAAKNF010000193">
    <property type="protein sequence ID" value="VIO94809.1"/>
    <property type="molecule type" value="Genomic_DNA"/>
</dbReference>
<reference evidence="2 4" key="1">
    <citation type="journal article" date="2007" name="Science">
        <title>Draft genome of the filarial nematode parasite Brugia malayi.</title>
        <authorList>
            <person name="Ghedin E."/>
            <person name="Wang S."/>
            <person name="Spiro D."/>
            <person name="Caler E."/>
            <person name="Zhao Q."/>
            <person name="Crabtree J."/>
            <person name="Allen J.E."/>
            <person name="Delcher A.L."/>
            <person name="Guiliano D.B."/>
            <person name="Miranda-Saavedra D."/>
            <person name="Angiuoli S.V."/>
            <person name="Creasy T."/>
            <person name="Amedeo P."/>
            <person name="Haas B."/>
            <person name="El-Sayed N.M."/>
            <person name="Wortman J.R."/>
            <person name="Feldblyum T."/>
            <person name="Tallon L."/>
            <person name="Schatz M."/>
            <person name="Shumway M."/>
            <person name="Koo H."/>
            <person name="Salzberg S.L."/>
            <person name="Schobel S."/>
            <person name="Pertea M."/>
            <person name="Pop M."/>
            <person name="White O."/>
            <person name="Barton G.J."/>
            <person name="Carlow C.K."/>
            <person name="Crawford M.J."/>
            <person name="Daub J."/>
            <person name="Dimmic M.W."/>
            <person name="Estes C.F."/>
            <person name="Foster J.M."/>
            <person name="Ganatra M."/>
            <person name="Gregory W.F."/>
            <person name="Johnson N.M."/>
            <person name="Jin J."/>
            <person name="Komuniecki R."/>
            <person name="Korf I."/>
            <person name="Kumar S."/>
            <person name="Laney S."/>
            <person name="Li B.W."/>
            <person name="Li W."/>
            <person name="Lindblom T.H."/>
            <person name="Lustigman S."/>
            <person name="Ma D."/>
            <person name="Maina C.V."/>
            <person name="Martin D.M."/>
            <person name="McCarter J.P."/>
            <person name="McReynolds L."/>
            <person name="Mitreva M."/>
            <person name="Nutman T.B."/>
            <person name="Parkinson J."/>
            <person name="Peregrin-Alvarez J.M."/>
            <person name="Poole C."/>
            <person name="Ren Q."/>
            <person name="Saunders L."/>
            <person name="Sluder A.E."/>
            <person name="Smith K."/>
            <person name="Stanke M."/>
            <person name="Unnasch T.R."/>
            <person name="Ware J."/>
            <person name="Wei A.D."/>
            <person name="Weil G."/>
            <person name="Williams D.J."/>
            <person name="Zhang Y."/>
            <person name="Williams S.A."/>
            <person name="Fraser-Liggett C."/>
            <person name="Slatko B."/>
            <person name="Blaxter M.L."/>
            <person name="Scott A.L."/>
        </authorList>
    </citation>
    <scope>NUCLEOTIDE SEQUENCE</scope>
    <source>
        <strain evidence="2 4">FR3</strain>
    </source>
</reference>
<dbReference type="WormBase" id="Bm8904">
    <property type="protein sequence ID" value="BM24070"/>
    <property type="gene ID" value="WBGene00229165"/>
</dbReference>
<reference evidence="3" key="3">
    <citation type="submission" date="2019-04" db="EMBL/GenBank/DDBJ databases">
        <authorList>
            <person name="Howe K."/>
            <person name="Paulini M."/>
            <person name="Williams G."/>
        </authorList>
    </citation>
    <scope>NUCLEOTIDE SEQUENCE [LARGE SCALE GENOMIC DNA]</scope>
    <source>
        <strain evidence="3">FR3</strain>
    </source>
</reference>
<protein>
    <submittedName>
        <fullName evidence="2 5">Bm8904</fullName>
    </submittedName>
</protein>
<dbReference type="KEGG" id="bmy:BM_BM8904"/>
<proteinExistence type="predicted"/>
<feature type="coiled-coil region" evidence="1">
    <location>
        <begin position="64"/>
        <end position="117"/>
    </location>
</feature>
<sequence length="194" mass="21988">MPDNVTTTVSVAATTTVSTSITDNRIAEFLSRRRGIGKTLPVGWKPLLPPTNAVRQKILDQIMTRRKEEERDRAARAARAEERKNEEEKHAWYKEEISECEKKIQCLNARKIELDEAKSKLFAELKEVVAKSKDRTQNQTAFYSHLIQSQTRNKERDADVGSVSIRQFPVDGLPNSGAAVTSGYSDLQMNRILQ</sequence>
<keyword evidence="4" id="KW-1185">Reference proteome</keyword>
<accession>A0A0K0JXF4</accession>
<evidence type="ECO:0000313" key="6">
    <source>
        <dbReference type="WormBase" id="Bm8904"/>
    </source>
</evidence>
<dbReference type="GeneID" id="6099471"/>
<dbReference type="CTD" id="6099471"/>
<name>A0A0K0JXF4_BRUMA</name>
<evidence type="ECO:0000256" key="1">
    <source>
        <dbReference type="SAM" id="Coils"/>
    </source>
</evidence>
<evidence type="ECO:0000313" key="4">
    <source>
        <dbReference type="Proteomes" id="UP000006672"/>
    </source>
</evidence>
<keyword evidence="1" id="KW-0175">Coiled coil</keyword>
<reference evidence="2" key="2">
    <citation type="submission" date="2012-12" db="EMBL/GenBank/DDBJ databases">
        <authorList>
            <person name="Gao Y.W."/>
            <person name="Fan S.T."/>
            <person name="Sun H.T."/>
            <person name="Wang Z."/>
            <person name="Gao X.L."/>
            <person name="Li Y.G."/>
            <person name="Wang T.C."/>
            <person name="Zhang K."/>
            <person name="Xu W.W."/>
            <person name="Yu Z.J."/>
            <person name="Xia X.Z."/>
        </authorList>
    </citation>
    <scope>NUCLEOTIDE SEQUENCE</scope>
    <source>
        <strain evidence="2">FR3</strain>
    </source>
</reference>
<evidence type="ECO:0000313" key="3">
    <source>
        <dbReference type="EMBL" id="VIO94809.1"/>
    </source>
</evidence>